<accession>A0AAN8DNX4</accession>
<reference evidence="1 2" key="1">
    <citation type="journal article" date="2023" name="Mol. Biol. Evol.">
        <title>Genomics of Secondarily Temperate Adaptation in the Only Non-Antarctic Icefish.</title>
        <authorList>
            <person name="Rivera-Colon A.G."/>
            <person name="Rayamajhi N."/>
            <person name="Minhas B.F."/>
            <person name="Madrigal G."/>
            <person name="Bilyk K.T."/>
            <person name="Yoon V."/>
            <person name="Hune M."/>
            <person name="Gregory S."/>
            <person name="Cheng C.H.C."/>
            <person name="Catchen J.M."/>
        </authorList>
    </citation>
    <scope>NUCLEOTIDE SEQUENCE [LARGE SCALE GENOMIC DNA]</scope>
    <source>
        <tissue evidence="1">White muscle</tissue>
    </source>
</reference>
<dbReference type="Proteomes" id="UP001331515">
    <property type="component" value="Unassembled WGS sequence"/>
</dbReference>
<evidence type="ECO:0000313" key="2">
    <source>
        <dbReference type="Proteomes" id="UP001331515"/>
    </source>
</evidence>
<comment type="caution">
    <text evidence="1">The sequence shown here is derived from an EMBL/GenBank/DDBJ whole genome shotgun (WGS) entry which is preliminary data.</text>
</comment>
<dbReference type="EMBL" id="JAURVH010001522">
    <property type="protein sequence ID" value="KAK5921493.1"/>
    <property type="molecule type" value="Genomic_DNA"/>
</dbReference>
<dbReference type="AlphaFoldDB" id="A0AAN8DNX4"/>
<name>A0AAN8DNX4_CHAGU</name>
<evidence type="ECO:0000313" key="1">
    <source>
        <dbReference type="EMBL" id="KAK5921493.1"/>
    </source>
</evidence>
<organism evidence="1 2">
    <name type="scientific">Champsocephalus gunnari</name>
    <name type="common">Mackerel icefish</name>
    <dbReference type="NCBI Taxonomy" id="52237"/>
    <lineage>
        <taxon>Eukaryota</taxon>
        <taxon>Metazoa</taxon>
        <taxon>Chordata</taxon>
        <taxon>Craniata</taxon>
        <taxon>Vertebrata</taxon>
        <taxon>Euteleostomi</taxon>
        <taxon>Actinopterygii</taxon>
        <taxon>Neopterygii</taxon>
        <taxon>Teleostei</taxon>
        <taxon>Neoteleostei</taxon>
        <taxon>Acanthomorphata</taxon>
        <taxon>Eupercaria</taxon>
        <taxon>Perciformes</taxon>
        <taxon>Notothenioidei</taxon>
        <taxon>Channichthyidae</taxon>
        <taxon>Champsocephalus</taxon>
    </lineage>
</organism>
<gene>
    <name evidence="1" type="ORF">CgunFtcFv8_018856</name>
</gene>
<proteinExistence type="predicted"/>
<protein>
    <submittedName>
        <fullName evidence="1">Uncharacterized protein</fullName>
    </submittedName>
</protein>
<sequence>MASECPVCRLFSLALNKHLKHKHAVRSLEERGIILKMASGRINVHNEEEYPVHSPPFSPHAECDEEDCRQVMLEHVALRAQKDSLIDEQPPVVRALYARRPVRPSTIS</sequence>
<keyword evidence="2" id="KW-1185">Reference proteome</keyword>